<reference evidence="6" key="2">
    <citation type="submission" date="2025-08" db="UniProtKB">
        <authorList>
            <consortium name="RefSeq"/>
        </authorList>
    </citation>
    <scope>IDENTIFICATION</scope>
</reference>
<protein>
    <submittedName>
        <fullName evidence="6">UDP-glycosyltransferase 92A1 isoform X1</fullName>
    </submittedName>
</protein>
<dbReference type="GeneID" id="18602501"/>
<dbReference type="InterPro" id="IPR002213">
    <property type="entry name" value="UDP_glucos_trans"/>
</dbReference>
<evidence type="ECO:0000256" key="3">
    <source>
        <dbReference type="ARBA" id="ARBA00022679"/>
    </source>
</evidence>
<dbReference type="Proteomes" id="UP000694886">
    <property type="component" value="Chromosome 4"/>
</dbReference>
<dbReference type="Pfam" id="PF26168">
    <property type="entry name" value="Glyco_transf_N"/>
    <property type="match status" value="1"/>
</dbReference>
<evidence type="ECO:0000259" key="4">
    <source>
        <dbReference type="Pfam" id="PF26168"/>
    </source>
</evidence>
<name>A0AB32W906_THECC</name>
<dbReference type="PANTHER" id="PTHR48047">
    <property type="entry name" value="GLYCOSYLTRANSFERASE"/>
    <property type="match status" value="1"/>
</dbReference>
<feature type="domain" description="Glycosyltransferase N-terminal" evidence="4">
    <location>
        <begin position="49"/>
        <end position="295"/>
    </location>
</feature>
<proteinExistence type="inferred from homology"/>
<dbReference type="CDD" id="cd03784">
    <property type="entry name" value="GT1_Gtf-like"/>
    <property type="match status" value="1"/>
</dbReference>
<dbReference type="AlphaFoldDB" id="A0AB32W906"/>
<gene>
    <name evidence="6" type="primary">LOC18602501</name>
</gene>
<sequence length="540" mass="60520">MPQPPWDVTLTRHFQWTLVPLQKQINSKQNFLHSVKAKHTKRTMGSDQHIDIVMLPFMAHGHLIPFLAFARQIHHRTGFNIAIANTPLNIQYLRSTLHQDPTSGIILSELQFNSADHGLPRNIENTENLPLDQMGKFLASSVSLKTPFHHLLLDIIEKQGKPPLCIISDPFFGWTVDVAKSTGTINITFTTGGAYGTMAYISLWLNLPHRQTDSEEFSLPGFPERCRFHVSQLHKFLRNADGTDQWSRFMQSQISGSLQSFGWLCNTVEVIEPLGLELLRNYIKYPVWTIGPLLPKPLLNKSASSSSNRTSLYRQHAGKEPGVSPEKCIQFLDLHNPDSVLYISFGSQNTISPSQMTELAIGLEESGNPFIWVIRPPIGFDLSTEFRAEWLPERFEDRMSSSKQGLLVKNWAPQLEILSHKSTGAFVSHCGWNSTLESLSQGVKMIGWPMAAEQAYNSKMLVEEMGVSVELTRGVQSSISGEGVKRLIQLVMDKEGKGGDMKKKAEEIAERMRAAVREEGNEKGSSIKALDDFVSAIISS</sequence>
<dbReference type="GO" id="GO:0008194">
    <property type="term" value="F:UDP-glycosyltransferase activity"/>
    <property type="evidence" value="ECO:0007669"/>
    <property type="project" value="InterPro"/>
</dbReference>
<dbReference type="Pfam" id="PF00201">
    <property type="entry name" value="UDPGT"/>
    <property type="match status" value="1"/>
</dbReference>
<keyword evidence="3" id="KW-0808">Transferase</keyword>
<evidence type="ECO:0000256" key="2">
    <source>
        <dbReference type="ARBA" id="ARBA00022676"/>
    </source>
</evidence>
<evidence type="ECO:0000313" key="5">
    <source>
        <dbReference type="Proteomes" id="UP000694886"/>
    </source>
</evidence>
<evidence type="ECO:0000313" key="6">
    <source>
        <dbReference type="RefSeq" id="XP_017975231.1"/>
    </source>
</evidence>
<dbReference type="InterPro" id="IPR058980">
    <property type="entry name" value="Glyco_transf_N"/>
</dbReference>
<dbReference type="SUPFAM" id="SSF53756">
    <property type="entry name" value="UDP-Glycosyltransferase/glycogen phosphorylase"/>
    <property type="match status" value="1"/>
</dbReference>
<organism evidence="5 6">
    <name type="scientific">Theobroma cacao</name>
    <name type="common">Cacao</name>
    <name type="synonym">Cocoa</name>
    <dbReference type="NCBI Taxonomy" id="3641"/>
    <lineage>
        <taxon>Eukaryota</taxon>
        <taxon>Viridiplantae</taxon>
        <taxon>Streptophyta</taxon>
        <taxon>Embryophyta</taxon>
        <taxon>Tracheophyta</taxon>
        <taxon>Spermatophyta</taxon>
        <taxon>Magnoliopsida</taxon>
        <taxon>eudicotyledons</taxon>
        <taxon>Gunneridae</taxon>
        <taxon>Pentapetalae</taxon>
        <taxon>rosids</taxon>
        <taxon>malvids</taxon>
        <taxon>Malvales</taxon>
        <taxon>Malvaceae</taxon>
        <taxon>Byttnerioideae</taxon>
        <taxon>Theobroma</taxon>
    </lineage>
</organism>
<evidence type="ECO:0000256" key="1">
    <source>
        <dbReference type="ARBA" id="ARBA00009995"/>
    </source>
</evidence>
<dbReference type="FunFam" id="3.40.50.2000:FF:000103">
    <property type="entry name" value="Glycosyltransferase"/>
    <property type="match status" value="1"/>
</dbReference>
<dbReference type="Gene3D" id="3.40.50.2000">
    <property type="entry name" value="Glycogen Phosphorylase B"/>
    <property type="match status" value="2"/>
</dbReference>
<keyword evidence="2" id="KW-0328">Glycosyltransferase</keyword>
<dbReference type="PANTHER" id="PTHR48047:SF107">
    <property type="entry name" value="UDP-GLYCOSYLTRANSFERASE 92A1-LIKE"/>
    <property type="match status" value="1"/>
</dbReference>
<accession>A0AB32W906</accession>
<reference evidence="5" key="1">
    <citation type="journal article" date="1997" name="Nucleic Acids Res.">
        <title>tRNAscan-SE: a program for improved detection of transfer RNA genes in genomic sequence.</title>
        <authorList>
            <person name="Lowe T.M."/>
            <person name="Eddy S.R."/>
        </authorList>
    </citation>
    <scope>NUCLEOTIDE SEQUENCE [LARGE SCALE GENOMIC DNA]</scope>
    <source>
        <strain evidence="5">r\B97-61/B2</strain>
    </source>
</reference>
<comment type="similarity">
    <text evidence="1">Belongs to the UDP-glycosyltransferase family.</text>
</comment>
<dbReference type="FunFam" id="3.40.50.2000:FF:000064">
    <property type="entry name" value="Glycosyltransferase"/>
    <property type="match status" value="1"/>
</dbReference>
<dbReference type="RefSeq" id="XP_017975231.1">
    <property type="nucleotide sequence ID" value="XM_018119742.1"/>
</dbReference>
<dbReference type="Gramene" id="Tc04v2_t014540.2">
    <property type="protein sequence ID" value="Tc04v2_p014540.2"/>
    <property type="gene ID" value="Tc04v2_g014540"/>
</dbReference>